<dbReference type="InterPro" id="IPR006119">
    <property type="entry name" value="Resolv_N"/>
</dbReference>
<dbReference type="SUPFAM" id="SSF53041">
    <property type="entry name" value="Resolvase-like"/>
    <property type="match status" value="1"/>
</dbReference>
<dbReference type="InterPro" id="IPR050639">
    <property type="entry name" value="SSR_resolvase"/>
</dbReference>
<dbReference type="CDD" id="cd00338">
    <property type="entry name" value="Ser_Recombinase"/>
    <property type="match status" value="1"/>
</dbReference>
<evidence type="ECO:0000259" key="5">
    <source>
        <dbReference type="PROSITE" id="PS51736"/>
    </source>
</evidence>
<dbReference type="InterPro" id="IPR038109">
    <property type="entry name" value="DNA_bind_recomb_sf"/>
</dbReference>
<dbReference type="InterPro" id="IPR036162">
    <property type="entry name" value="Resolvase-like_N_sf"/>
</dbReference>
<keyword evidence="2" id="KW-0238">DNA-binding</keyword>
<gene>
    <name evidence="7" type="ORF">I5776_21090</name>
</gene>
<sequence length="459" mass="53562">MLSKLKVVYARVSSDQQNLDMQLEAAKPFIKDYHPDEIIYLSDDGVSATKKKLEERPKMQELLELIRNEQVDTLIVYQRDRLARDFYEYLEIILLIYTYKVNVIFTATGHLPFNHDLESGMFSEGVFGMLSQIEGMNIANRTGDAFQKAPHSIFGYIVERNSNSKTYTVNPEYKAIIKQLYKDCLSVKNSKDLIELLLRYKSIIKRKETDVFNILIRPFYAGYVEVNGNYERLSHVPAIITLDQFKEIQEKLKELAPNLNLGTLKDDKMPPIVPRCHKCKEPLVTNSYLKTDILKCKKHKKVSIHRELLDSLIDEVMTDIIKNTDLNQIEEKTLATLKKLQSTIVNKKEGIQRKFEQVQMKMLTGLNFAKEKSLVYEMEHTLFALQDEYRKLVENEVKIEKLISEVNQFVNIVIRKLEALPFNEYREIVIKSFIKDAFVHEGYVNFELYYSDFYNSNAG</sequence>
<keyword evidence="3" id="KW-0233">DNA recombination</keyword>
<protein>
    <submittedName>
        <fullName evidence="7">Recombinase family protein</fullName>
    </submittedName>
</protein>
<evidence type="ECO:0000256" key="2">
    <source>
        <dbReference type="ARBA" id="ARBA00023125"/>
    </source>
</evidence>
<reference evidence="7 8" key="1">
    <citation type="submission" date="2020-11" db="EMBL/GenBank/DDBJ databases">
        <title>Taxonomic evaluation of the Bacillus sporothermodurans group of bacteria based on whole genome sequences.</title>
        <authorList>
            <person name="Fiedler G."/>
            <person name="Herbstmann A.-D."/>
            <person name="Doll E."/>
            <person name="Wenning M."/>
            <person name="Brinks E."/>
            <person name="Kabisch J."/>
            <person name="Breitenwieser F."/>
            <person name="Lappann M."/>
            <person name="Boehnlein C."/>
            <person name="Franz C."/>
        </authorList>
    </citation>
    <scope>NUCLEOTIDE SEQUENCE [LARGE SCALE GENOMIC DNA]</scope>
    <source>
        <strain evidence="7 8">JCM 19841</strain>
    </source>
</reference>
<dbReference type="Pfam" id="PF00239">
    <property type="entry name" value="Resolvase"/>
    <property type="match status" value="1"/>
</dbReference>
<organism evidence="7 8">
    <name type="scientific">Heyndrickxia vini</name>
    <dbReference type="NCBI Taxonomy" id="1476025"/>
    <lineage>
        <taxon>Bacteria</taxon>
        <taxon>Bacillati</taxon>
        <taxon>Bacillota</taxon>
        <taxon>Bacilli</taxon>
        <taxon>Bacillales</taxon>
        <taxon>Bacillaceae</taxon>
        <taxon>Heyndrickxia</taxon>
    </lineage>
</organism>
<dbReference type="PROSITE" id="PS00397">
    <property type="entry name" value="RECOMBINASES_1"/>
    <property type="match status" value="1"/>
</dbReference>
<dbReference type="PANTHER" id="PTHR30461:SF23">
    <property type="entry name" value="DNA RECOMBINASE-RELATED"/>
    <property type="match status" value="1"/>
</dbReference>
<keyword evidence="1" id="KW-0229">DNA integration</keyword>
<evidence type="ECO:0000313" key="7">
    <source>
        <dbReference type="EMBL" id="QQZ09415.1"/>
    </source>
</evidence>
<dbReference type="InterPro" id="IPR011109">
    <property type="entry name" value="DNA_bind_recombinase_dom"/>
</dbReference>
<evidence type="ECO:0000259" key="6">
    <source>
        <dbReference type="PROSITE" id="PS51737"/>
    </source>
</evidence>
<dbReference type="PROSITE" id="PS51736">
    <property type="entry name" value="RECOMBINASES_3"/>
    <property type="match status" value="1"/>
</dbReference>
<proteinExistence type="predicted"/>
<evidence type="ECO:0000256" key="1">
    <source>
        <dbReference type="ARBA" id="ARBA00022908"/>
    </source>
</evidence>
<dbReference type="EMBL" id="CP065425">
    <property type="protein sequence ID" value="QQZ09415.1"/>
    <property type="molecule type" value="Genomic_DNA"/>
</dbReference>
<dbReference type="RefSeq" id="WP_202778424.1">
    <property type="nucleotide sequence ID" value="NZ_CP065425.1"/>
</dbReference>
<evidence type="ECO:0000256" key="3">
    <source>
        <dbReference type="ARBA" id="ARBA00023172"/>
    </source>
</evidence>
<dbReference type="Pfam" id="PF07508">
    <property type="entry name" value="Recombinase"/>
    <property type="match status" value="1"/>
</dbReference>
<name>A0ABX7E2D0_9BACI</name>
<evidence type="ECO:0000256" key="4">
    <source>
        <dbReference type="PROSITE-ProRule" id="PRU10137"/>
    </source>
</evidence>
<dbReference type="InterPro" id="IPR006118">
    <property type="entry name" value="Recombinase_CS"/>
</dbReference>
<dbReference type="Proteomes" id="UP000595691">
    <property type="component" value="Chromosome"/>
</dbReference>
<dbReference type="Gene3D" id="3.90.1750.20">
    <property type="entry name" value="Putative Large Serine Recombinase, Chain B, Domain 2"/>
    <property type="match status" value="1"/>
</dbReference>
<dbReference type="PROSITE" id="PS51737">
    <property type="entry name" value="RECOMBINASE_DNA_BIND"/>
    <property type="match status" value="1"/>
</dbReference>
<evidence type="ECO:0000313" key="8">
    <source>
        <dbReference type="Proteomes" id="UP000595691"/>
    </source>
</evidence>
<dbReference type="Gene3D" id="3.40.50.1390">
    <property type="entry name" value="Resolvase, N-terminal catalytic domain"/>
    <property type="match status" value="1"/>
</dbReference>
<dbReference type="PANTHER" id="PTHR30461">
    <property type="entry name" value="DNA-INVERTASE FROM LAMBDOID PROPHAGE"/>
    <property type="match status" value="1"/>
</dbReference>
<feature type="active site" description="O-(5'-phospho-DNA)-serine intermediate" evidence="4">
    <location>
        <position position="13"/>
    </location>
</feature>
<keyword evidence="8" id="KW-1185">Reference proteome</keyword>
<dbReference type="SMART" id="SM00857">
    <property type="entry name" value="Resolvase"/>
    <property type="match status" value="1"/>
</dbReference>
<accession>A0ABX7E2D0</accession>
<feature type="domain" description="Resolvase/invertase-type recombinase catalytic" evidence="5">
    <location>
        <begin position="5"/>
        <end position="153"/>
    </location>
</feature>
<feature type="domain" description="Recombinase" evidence="6">
    <location>
        <begin position="153"/>
        <end position="258"/>
    </location>
</feature>